<dbReference type="Gene3D" id="1.25.40.420">
    <property type="match status" value="1"/>
</dbReference>
<proteinExistence type="inferred from homology"/>
<dbReference type="InterPro" id="IPR000210">
    <property type="entry name" value="BTB/POZ_dom"/>
</dbReference>
<evidence type="ECO:0000259" key="4">
    <source>
        <dbReference type="PROSITE" id="PS50144"/>
    </source>
</evidence>
<keyword evidence="6" id="KW-1185">Reference proteome</keyword>
<dbReference type="Pfam" id="PF00651">
    <property type="entry name" value="BTB"/>
    <property type="match status" value="1"/>
</dbReference>
<dbReference type="InterPro" id="IPR002083">
    <property type="entry name" value="MATH/TRAF_dom"/>
</dbReference>
<feature type="domain" description="MATH" evidence="4">
    <location>
        <begin position="1"/>
        <end position="93"/>
    </location>
</feature>
<evidence type="ECO:0000259" key="3">
    <source>
        <dbReference type="PROSITE" id="PS50097"/>
    </source>
</evidence>
<dbReference type="PROSITE" id="PS50097">
    <property type="entry name" value="BTB"/>
    <property type="match status" value="1"/>
</dbReference>
<dbReference type="InterPro" id="IPR008974">
    <property type="entry name" value="TRAF-like"/>
</dbReference>
<evidence type="ECO:0000256" key="2">
    <source>
        <dbReference type="ARBA" id="ARBA00010846"/>
    </source>
</evidence>
<dbReference type="Gene3D" id="3.30.710.10">
    <property type="entry name" value="Potassium Channel Kv1.1, Chain A"/>
    <property type="match status" value="1"/>
</dbReference>
<dbReference type="SMART" id="SM00225">
    <property type="entry name" value="BTB"/>
    <property type="match status" value="1"/>
</dbReference>
<evidence type="ECO:0000313" key="6">
    <source>
        <dbReference type="Proteomes" id="UP001341281"/>
    </source>
</evidence>
<dbReference type="PANTHER" id="PTHR26379">
    <property type="entry name" value="BTB/POZ AND MATH DOMAIN-CONTAINING PROTEIN 1"/>
    <property type="match status" value="1"/>
</dbReference>
<dbReference type="AlphaFoldDB" id="A0AAQ3TI40"/>
<name>A0AAQ3TI40_PASNO</name>
<dbReference type="GO" id="GO:0016567">
    <property type="term" value="P:protein ubiquitination"/>
    <property type="evidence" value="ECO:0007669"/>
    <property type="project" value="InterPro"/>
</dbReference>
<reference evidence="5 6" key="1">
    <citation type="submission" date="2024-02" db="EMBL/GenBank/DDBJ databases">
        <title>High-quality chromosome-scale genome assembly of Pensacola bahiagrass (Paspalum notatum Flugge var. saurae).</title>
        <authorList>
            <person name="Vega J.M."/>
            <person name="Podio M."/>
            <person name="Orjuela J."/>
            <person name="Siena L.A."/>
            <person name="Pessino S.C."/>
            <person name="Combes M.C."/>
            <person name="Mariac C."/>
            <person name="Albertini E."/>
            <person name="Pupilli F."/>
            <person name="Ortiz J.P.A."/>
            <person name="Leblanc O."/>
        </authorList>
    </citation>
    <scope>NUCLEOTIDE SEQUENCE [LARGE SCALE GENOMIC DNA]</scope>
    <source>
        <strain evidence="5">R1</strain>
        <tissue evidence="5">Leaf</tissue>
    </source>
</reference>
<dbReference type="Proteomes" id="UP001341281">
    <property type="component" value="Chromosome 05"/>
</dbReference>
<evidence type="ECO:0000256" key="1">
    <source>
        <dbReference type="ARBA" id="ARBA00004906"/>
    </source>
</evidence>
<dbReference type="EMBL" id="CP144749">
    <property type="protein sequence ID" value="WVZ73890.1"/>
    <property type="molecule type" value="Genomic_DNA"/>
</dbReference>
<dbReference type="InterPro" id="IPR056423">
    <property type="entry name" value="BACK_BPM_SPOP"/>
</dbReference>
<dbReference type="InterPro" id="IPR045005">
    <property type="entry name" value="BPM1-6"/>
</dbReference>
<comment type="pathway">
    <text evidence="1">Protein modification; protein ubiquitination.</text>
</comment>
<dbReference type="CDD" id="cd00121">
    <property type="entry name" value="MATH"/>
    <property type="match status" value="1"/>
</dbReference>
<dbReference type="Pfam" id="PF22486">
    <property type="entry name" value="MATH_2"/>
    <property type="match status" value="1"/>
</dbReference>
<dbReference type="Pfam" id="PF24570">
    <property type="entry name" value="BACK_BPM_SPOP"/>
    <property type="match status" value="1"/>
</dbReference>
<evidence type="ECO:0000313" key="5">
    <source>
        <dbReference type="EMBL" id="WVZ73890.1"/>
    </source>
</evidence>
<evidence type="ECO:0008006" key="7">
    <source>
        <dbReference type="Google" id="ProtNLM"/>
    </source>
</evidence>
<dbReference type="PROSITE" id="PS50144">
    <property type="entry name" value="MATH"/>
    <property type="match status" value="1"/>
</dbReference>
<feature type="domain" description="BTB" evidence="3">
    <location>
        <begin position="121"/>
        <end position="187"/>
    </location>
</feature>
<gene>
    <name evidence="5" type="ORF">U9M48_022147</name>
</gene>
<dbReference type="SUPFAM" id="SSF49599">
    <property type="entry name" value="TRAF domain-like"/>
    <property type="match status" value="1"/>
</dbReference>
<organism evidence="5 6">
    <name type="scientific">Paspalum notatum var. saurae</name>
    <dbReference type="NCBI Taxonomy" id="547442"/>
    <lineage>
        <taxon>Eukaryota</taxon>
        <taxon>Viridiplantae</taxon>
        <taxon>Streptophyta</taxon>
        <taxon>Embryophyta</taxon>
        <taxon>Tracheophyta</taxon>
        <taxon>Spermatophyta</taxon>
        <taxon>Magnoliopsida</taxon>
        <taxon>Liliopsida</taxon>
        <taxon>Poales</taxon>
        <taxon>Poaceae</taxon>
        <taxon>PACMAD clade</taxon>
        <taxon>Panicoideae</taxon>
        <taxon>Andropogonodae</taxon>
        <taxon>Paspaleae</taxon>
        <taxon>Paspalinae</taxon>
        <taxon>Paspalum</taxon>
    </lineage>
</organism>
<dbReference type="PANTHER" id="PTHR26379:SF382">
    <property type="entry name" value="OS10G0435900 PROTEIN"/>
    <property type="match status" value="1"/>
</dbReference>
<dbReference type="SUPFAM" id="SSF54695">
    <property type="entry name" value="POZ domain"/>
    <property type="match status" value="1"/>
</dbReference>
<dbReference type="InterPro" id="IPR011333">
    <property type="entry name" value="SKP1/BTB/POZ_sf"/>
</dbReference>
<accession>A0AAQ3TI40</accession>
<protein>
    <recommendedName>
        <fullName evidence="7">BTB domain-containing protein</fullName>
    </recommendedName>
</protein>
<sequence>MGSLGCPENTDSISLYLVLDDVVDKAVNAQATFSLLDQDGKPMHGYCRTSPLINFSALRKRGMGYGYEQFIKREALERSKYLRDDCFAVSVNIHVVKASARAAAVPDSDMHRQSATWAISCRAATARTPGSDGETFSAHRLVLAARSPVFRAELYGPMREGDRAAVIQIGDMERQLFRARLSLMYTDAWPEMEPKDECAMSQHLLVAADRYGLQRLKLMCQDTRLMRNHIDTGSVATIILALAEKHHCPRLNQSCFKFLASPTARAVIIGTPHFELIHQTCPTIVLRKIESKALKFHILLGASAIYWAIWLWRNDMVFNRRSFNSLAQIRCWSALCKKEEREKLKVGCRHLESVVLKLFLKFGWQRSYRIEA</sequence>
<dbReference type="Gene3D" id="2.60.210.10">
    <property type="entry name" value="Apoptosis, Tumor Necrosis Factor Receptor Associated Protein 2, Chain A"/>
    <property type="match status" value="1"/>
</dbReference>
<comment type="similarity">
    <text evidence="2">Belongs to the Tdpoz family.</text>
</comment>